<dbReference type="PANTHER" id="PTHR43281">
    <property type="entry name" value="FARNESYL DIPHOSPHATE SYNTHASE"/>
    <property type="match status" value="1"/>
</dbReference>
<dbReference type="SFLD" id="SFLDS00005">
    <property type="entry name" value="Isoprenoid_Synthase_Type_I"/>
    <property type="match status" value="1"/>
</dbReference>
<keyword evidence="4" id="KW-0479">Metal-binding</keyword>
<gene>
    <name evidence="8" type="ORF">M4V62_01840</name>
</gene>
<dbReference type="Pfam" id="PF00348">
    <property type="entry name" value="polyprenyl_synt"/>
    <property type="match status" value="1"/>
</dbReference>
<comment type="similarity">
    <text evidence="2 7">Belongs to the FPP/GGPP synthase family.</text>
</comment>
<evidence type="ECO:0000313" key="8">
    <source>
        <dbReference type="EMBL" id="UQT53918.1"/>
    </source>
</evidence>
<evidence type="ECO:0000256" key="7">
    <source>
        <dbReference type="RuleBase" id="RU004466"/>
    </source>
</evidence>
<dbReference type="InterPro" id="IPR000092">
    <property type="entry name" value="Polyprenyl_synt"/>
</dbReference>
<evidence type="ECO:0000256" key="4">
    <source>
        <dbReference type="ARBA" id="ARBA00022723"/>
    </source>
</evidence>
<dbReference type="SUPFAM" id="SSF48576">
    <property type="entry name" value="Terpenoid synthases"/>
    <property type="match status" value="1"/>
</dbReference>
<evidence type="ECO:0000313" key="9">
    <source>
        <dbReference type="Proteomes" id="UP000829992"/>
    </source>
</evidence>
<dbReference type="PROSITE" id="PS00723">
    <property type="entry name" value="POLYPRENYL_SYNTHASE_1"/>
    <property type="match status" value="1"/>
</dbReference>
<comment type="cofactor">
    <cofactor evidence="1">
        <name>Mg(2+)</name>
        <dbReference type="ChEBI" id="CHEBI:18420"/>
    </cofactor>
</comment>
<reference evidence="8 9" key="1">
    <citation type="submission" date="2022-05" db="EMBL/GenBank/DDBJ databases">
        <authorList>
            <person name="Zhou X."/>
            <person name="Li K."/>
            <person name="Man Y."/>
        </authorList>
    </citation>
    <scope>NUCLEOTIDE SEQUENCE [LARGE SCALE GENOMIC DNA]</scope>
    <source>
        <strain evidence="8 9">MS405</strain>
    </source>
</reference>
<dbReference type="InterPro" id="IPR008949">
    <property type="entry name" value="Isoprenoid_synthase_dom_sf"/>
</dbReference>
<evidence type="ECO:0000256" key="3">
    <source>
        <dbReference type="ARBA" id="ARBA00022679"/>
    </source>
</evidence>
<dbReference type="Proteomes" id="UP000829992">
    <property type="component" value="Chromosome"/>
</dbReference>
<sequence>MNSSSLSALERAAGHQQRFDVSFAKYFAELAGDLNGAQLGRFPPRCLELLAQLSLRGGKRIRIALLYEAAGLVTRDEVPGLAEAALSLELLHSHALILDDIMDDSPMRRGGPSTYYACREDLPNHPQAALGLAMMAGDLAGFLALRVLFRAELPADRKQAMIDVQLGVTTDTVIGQALDLERDVNSSADEELLETVCEYKTSRYTILAPLRLGLLAAGQDLAPHEQSLRRYARLAGLSGQMRDDYLDLFGDPAVTGKPEGADLRAGRHTYLTRELLALTSDDDHDTVKSALGNPDCTPRTIDRIRDIAHRHNVHTRLQKAIDHHAQAAAAEAGSWHRHWNDEAVTLFEQLPLWGARRKR</sequence>
<keyword evidence="3 7" id="KW-0808">Transferase</keyword>
<proteinExistence type="inferred from homology"/>
<keyword evidence="5" id="KW-0460">Magnesium</keyword>
<evidence type="ECO:0000256" key="2">
    <source>
        <dbReference type="ARBA" id="ARBA00006706"/>
    </source>
</evidence>
<accession>A0ABY4PJR8</accession>
<dbReference type="Gene3D" id="1.10.600.10">
    <property type="entry name" value="Farnesyl Diphosphate Synthase"/>
    <property type="match status" value="1"/>
</dbReference>
<dbReference type="PANTHER" id="PTHR43281:SF1">
    <property type="entry name" value="FARNESYL DIPHOSPHATE SYNTHASE"/>
    <property type="match status" value="1"/>
</dbReference>
<evidence type="ECO:0000256" key="5">
    <source>
        <dbReference type="ARBA" id="ARBA00022842"/>
    </source>
</evidence>
<organism evidence="8 9">
    <name type="scientific">Streptomyces durmitorensis</name>
    <dbReference type="NCBI Taxonomy" id="319947"/>
    <lineage>
        <taxon>Bacteria</taxon>
        <taxon>Bacillati</taxon>
        <taxon>Actinomycetota</taxon>
        <taxon>Actinomycetes</taxon>
        <taxon>Kitasatosporales</taxon>
        <taxon>Streptomycetaceae</taxon>
        <taxon>Streptomyces</taxon>
    </lineage>
</organism>
<name>A0ABY4PJR8_9ACTN</name>
<dbReference type="InterPro" id="IPR033749">
    <property type="entry name" value="Polyprenyl_synt_CS"/>
</dbReference>
<dbReference type="CDD" id="cd00685">
    <property type="entry name" value="Trans_IPPS_HT"/>
    <property type="match status" value="1"/>
</dbReference>
<evidence type="ECO:0000256" key="6">
    <source>
        <dbReference type="ARBA" id="ARBA00023229"/>
    </source>
</evidence>
<keyword evidence="6" id="KW-0414">Isoprene biosynthesis</keyword>
<dbReference type="RefSeq" id="WP_249585416.1">
    <property type="nucleotide sequence ID" value="NZ_BAAAQL010000045.1"/>
</dbReference>
<evidence type="ECO:0000256" key="1">
    <source>
        <dbReference type="ARBA" id="ARBA00001946"/>
    </source>
</evidence>
<dbReference type="EMBL" id="CP097289">
    <property type="protein sequence ID" value="UQT53918.1"/>
    <property type="molecule type" value="Genomic_DNA"/>
</dbReference>
<protein>
    <submittedName>
        <fullName evidence="8">Polyprenyl synthetase family protein</fullName>
    </submittedName>
</protein>
<keyword evidence="9" id="KW-1185">Reference proteome</keyword>